<dbReference type="CDD" id="cd00090">
    <property type="entry name" value="HTH_ARSR"/>
    <property type="match status" value="1"/>
</dbReference>
<dbReference type="InParanoid" id="A0A7L9FHM6"/>
<dbReference type="InterPro" id="IPR002577">
    <property type="entry name" value="HTH_HxlR"/>
</dbReference>
<dbReference type="InterPro" id="IPR011991">
    <property type="entry name" value="ArsR-like_HTH"/>
</dbReference>
<dbReference type="AlphaFoldDB" id="A0A7L9FHM6"/>
<protein>
    <submittedName>
        <fullName evidence="2">MarR family transcriptional regulator</fullName>
    </submittedName>
</protein>
<evidence type="ECO:0000259" key="1">
    <source>
        <dbReference type="Pfam" id="PF01638"/>
    </source>
</evidence>
<keyword evidence="3" id="KW-1185">Reference proteome</keyword>
<dbReference type="SUPFAM" id="SSF46785">
    <property type="entry name" value="Winged helix' DNA-binding domain"/>
    <property type="match status" value="1"/>
</dbReference>
<organism evidence="2 3">
    <name type="scientific">Infirmifilum lucidum</name>
    <dbReference type="NCBI Taxonomy" id="2776706"/>
    <lineage>
        <taxon>Archaea</taxon>
        <taxon>Thermoproteota</taxon>
        <taxon>Thermoprotei</taxon>
        <taxon>Thermofilales</taxon>
        <taxon>Thermofilaceae</taxon>
        <taxon>Infirmifilum</taxon>
    </lineage>
</organism>
<dbReference type="InterPro" id="IPR036390">
    <property type="entry name" value="WH_DNA-bd_sf"/>
</dbReference>
<proteinExistence type="predicted"/>
<evidence type="ECO:0000313" key="3">
    <source>
        <dbReference type="Proteomes" id="UP000594121"/>
    </source>
</evidence>
<dbReference type="KEGG" id="thel:IG193_07035"/>
<dbReference type="Proteomes" id="UP000594121">
    <property type="component" value="Chromosome"/>
</dbReference>
<evidence type="ECO:0000313" key="2">
    <source>
        <dbReference type="EMBL" id="QOJ78503.1"/>
    </source>
</evidence>
<reference evidence="2 3" key="1">
    <citation type="submission" date="2020-10" db="EMBL/GenBank/DDBJ databases">
        <title>Thermofilum lucidum 3507LT sp. nov. a novel member of Thermofilaceae family isolated from Chile hot spring, and proposal of description order Thermofilales.</title>
        <authorList>
            <person name="Zayulina K.S."/>
            <person name="Elcheninov A.G."/>
            <person name="Toshchakov S.V."/>
            <person name="Kublanov I.V."/>
        </authorList>
    </citation>
    <scope>NUCLEOTIDE SEQUENCE [LARGE SCALE GENOMIC DNA]</scope>
    <source>
        <strain evidence="2 3">3507LT</strain>
    </source>
</reference>
<accession>A0A7L9FHM6</accession>
<dbReference type="EMBL" id="CP062310">
    <property type="protein sequence ID" value="QOJ78503.1"/>
    <property type="molecule type" value="Genomic_DNA"/>
</dbReference>
<dbReference type="InterPro" id="IPR036388">
    <property type="entry name" value="WH-like_DNA-bd_sf"/>
</dbReference>
<name>A0A7L9FHM6_9CREN</name>
<dbReference type="Pfam" id="PF01638">
    <property type="entry name" value="HxlR"/>
    <property type="match status" value="1"/>
</dbReference>
<feature type="domain" description="HTH hxlR-type" evidence="1">
    <location>
        <begin position="17"/>
        <end position="87"/>
    </location>
</feature>
<sequence>MDMESIDKKLIFTESDLILLALLSGEKKITELRPATGLSTTSIYNNVKKLIEYGLVEEDRKGSPGNRILRLTEKGQRVASILKMLEEELKPKVVVLKPE</sequence>
<dbReference type="Gene3D" id="1.10.10.10">
    <property type="entry name" value="Winged helix-like DNA-binding domain superfamily/Winged helix DNA-binding domain"/>
    <property type="match status" value="1"/>
</dbReference>
<dbReference type="GO" id="GO:0003700">
    <property type="term" value="F:DNA-binding transcription factor activity"/>
    <property type="evidence" value="ECO:0007669"/>
    <property type="project" value="InterPro"/>
</dbReference>
<gene>
    <name evidence="2" type="ORF">IG193_07035</name>
</gene>